<protein>
    <recommendedName>
        <fullName evidence="3">F-box domain-containing protein</fullName>
    </recommendedName>
</protein>
<dbReference type="EMBL" id="MU150361">
    <property type="protein sequence ID" value="KAF9457714.1"/>
    <property type="molecule type" value="Genomic_DNA"/>
</dbReference>
<comment type="caution">
    <text evidence="1">The sequence shown here is derived from an EMBL/GenBank/DDBJ whole genome shotgun (WGS) entry which is preliminary data.</text>
</comment>
<reference evidence="1" key="1">
    <citation type="submission" date="2020-11" db="EMBL/GenBank/DDBJ databases">
        <authorList>
            <consortium name="DOE Joint Genome Institute"/>
            <person name="Ahrendt S."/>
            <person name="Riley R."/>
            <person name="Andreopoulos W."/>
            <person name="Labutti K."/>
            <person name="Pangilinan J."/>
            <person name="Ruiz-Duenas F.J."/>
            <person name="Barrasa J.M."/>
            <person name="Sanchez-Garcia M."/>
            <person name="Camarero S."/>
            <person name="Miyauchi S."/>
            <person name="Serrano A."/>
            <person name="Linde D."/>
            <person name="Babiker R."/>
            <person name="Drula E."/>
            <person name="Ayuso-Fernandez I."/>
            <person name="Pacheco R."/>
            <person name="Padilla G."/>
            <person name="Ferreira P."/>
            <person name="Barriuso J."/>
            <person name="Kellner H."/>
            <person name="Castanera R."/>
            <person name="Alfaro M."/>
            <person name="Ramirez L."/>
            <person name="Pisabarro A.G."/>
            <person name="Kuo A."/>
            <person name="Tritt A."/>
            <person name="Lipzen A."/>
            <person name="He G."/>
            <person name="Yan M."/>
            <person name="Ng V."/>
            <person name="Cullen D."/>
            <person name="Martin F."/>
            <person name="Rosso M.-N."/>
            <person name="Henrissat B."/>
            <person name="Hibbett D."/>
            <person name="Martinez A.T."/>
            <person name="Grigoriev I.V."/>
        </authorList>
    </citation>
    <scope>NUCLEOTIDE SEQUENCE</scope>
    <source>
        <strain evidence="1">CBS 247.69</strain>
    </source>
</reference>
<dbReference type="OrthoDB" id="3365698at2759"/>
<organism evidence="1 2">
    <name type="scientific">Collybia nuda</name>
    <dbReference type="NCBI Taxonomy" id="64659"/>
    <lineage>
        <taxon>Eukaryota</taxon>
        <taxon>Fungi</taxon>
        <taxon>Dikarya</taxon>
        <taxon>Basidiomycota</taxon>
        <taxon>Agaricomycotina</taxon>
        <taxon>Agaricomycetes</taxon>
        <taxon>Agaricomycetidae</taxon>
        <taxon>Agaricales</taxon>
        <taxon>Tricholomatineae</taxon>
        <taxon>Clitocybaceae</taxon>
        <taxon>Collybia</taxon>
    </lineage>
</organism>
<dbReference type="InterPro" id="IPR032675">
    <property type="entry name" value="LRR_dom_sf"/>
</dbReference>
<dbReference type="Proteomes" id="UP000807353">
    <property type="component" value="Unassembled WGS sequence"/>
</dbReference>
<accession>A0A9P5XVC9</accession>
<evidence type="ECO:0000313" key="1">
    <source>
        <dbReference type="EMBL" id="KAF9457714.1"/>
    </source>
</evidence>
<gene>
    <name evidence="1" type="ORF">BDZ94DRAFT_1272530</name>
</gene>
<evidence type="ECO:0000313" key="2">
    <source>
        <dbReference type="Proteomes" id="UP000807353"/>
    </source>
</evidence>
<proteinExistence type="predicted"/>
<sequence>MPSDIIIKIFLHCGDLRMLNFPRGENGYPWILGHICSAWREILWSLRSIWNDIYIFDQTLDSSRPERNTTRNPAIRGALDHILSCTTNLTTATLWGEKASLTWDILVAHNHKLSSLNFRDARKEILVSLLTLPPSSFVNVHTLFISVDSIRDFPNLDTSIANDFRSLQTMILHCNKRSHLVQLPPLPWNQLTELRIRDCEFPPQAIYTTFRRCSALVSCEFRISDGGAIPTEEAILLSSLTSLKLTASGSFDWNSFLHPLIAPALTEMRITSPRVPLQPLSSFIIRSNCHLQDLFILTYGVAYIEGDFGQLLRHLPSLASIYTTSITPPYVFDELRNGLLSLPSLEVSRWVVYPEGLWELLNYIVSATNTQRHIEVMCHEGAGFEDVKRYYLERYDVFQGVRGLTLKLYEDHKLAPRLIRPKLKKGEIETELHSEEDFDEYDRMEAEGDFDDFDEFGVEGEEDEDEENLYPGIAFWPV</sequence>
<dbReference type="SUPFAM" id="SSF52058">
    <property type="entry name" value="L domain-like"/>
    <property type="match status" value="1"/>
</dbReference>
<dbReference type="AlphaFoldDB" id="A0A9P5XVC9"/>
<keyword evidence="2" id="KW-1185">Reference proteome</keyword>
<evidence type="ECO:0008006" key="3">
    <source>
        <dbReference type="Google" id="ProtNLM"/>
    </source>
</evidence>
<dbReference type="Gene3D" id="3.80.10.10">
    <property type="entry name" value="Ribonuclease Inhibitor"/>
    <property type="match status" value="1"/>
</dbReference>
<name>A0A9P5XVC9_9AGAR</name>